<proteinExistence type="predicted"/>
<feature type="region of interest" description="Disordered" evidence="1">
    <location>
        <begin position="24"/>
        <end position="53"/>
    </location>
</feature>
<evidence type="ECO:0000313" key="2">
    <source>
        <dbReference type="EMBL" id="OWF56685.1"/>
    </source>
</evidence>
<organism evidence="2 3">
    <name type="scientific">Mizuhopecten yessoensis</name>
    <name type="common">Japanese scallop</name>
    <name type="synonym">Patinopecten yessoensis</name>
    <dbReference type="NCBI Taxonomy" id="6573"/>
    <lineage>
        <taxon>Eukaryota</taxon>
        <taxon>Metazoa</taxon>
        <taxon>Spiralia</taxon>
        <taxon>Lophotrochozoa</taxon>
        <taxon>Mollusca</taxon>
        <taxon>Bivalvia</taxon>
        <taxon>Autobranchia</taxon>
        <taxon>Pteriomorphia</taxon>
        <taxon>Pectinida</taxon>
        <taxon>Pectinoidea</taxon>
        <taxon>Pectinidae</taxon>
        <taxon>Mizuhopecten</taxon>
    </lineage>
</organism>
<accession>A0A210R6U5</accession>
<name>A0A210R6U5_MIZYE</name>
<keyword evidence="3" id="KW-1185">Reference proteome</keyword>
<sequence>MTELLWVVPTEISEWLNEAISSIDTVNPPTKLKPDQNNTHQTEEFDQEPEAKKPRFSNVFSHDLEQLFAERQAPSTKKYSLGVEKFQEWNKETTGAHLDMGMVPVHQLAESLGNCTVTASVQSK</sequence>
<evidence type="ECO:0000313" key="3">
    <source>
        <dbReference type="Proteomes" id="UP000242188"/>
    </source>
</evidence>
<dbReference type="EMBL" id="NEDP02000107">
    <property type="protein sequence ID" value="OWF56685.1"/>
    <property type="molecule type" value="Genomic_DNA"/>
</dbReference>
<reference evidence="2 3" key="1">
    <citation type="journal article" date="2017" name="Nat. Ecol. Evol.">
        <title>Scallop genome provides insights into evolution of bilaterian karyotype and development.</title>
        <authorList>
            <person name="Wang S."/>
            <person name="Zhang J."/>
            <person name="Jiao W."/>
            <person name="Li J."/>
            <person name="Xun X."/>
            <person name="Sun Y."/>
            <person name="Guo X."/>
            <person name="Huan P."/>
            <person name="Dong B."/>
            <person name="Zhang L."/>
            <person name="Hu X."/>
            <person name="Sun X."/>
            <person name="Wang J."/>
            <person name="Zhao C."/>
            <person name="Wang Y."/>
            <person name="Wang D."/>
            <person name="Huang X."/>
            <person name="Wang R."/>
            <person name="Lv J."/>
            <person name="Li Y."/>
            <person name="Zhang Z."/>
            <person name="Liu B."/>
            <person name="Lu W."/>
            <person name="Hui Y."/>
            <person name="Liang J."/>
            <person name="Zhou Z."/>
            <person name="Hou R."/>
            <person name="Li X."/>
            <person name="Liu Y."/>
            <person name="Li H."/>
            <person name="Ning X."/>
            <person name="Lin Y."/>
            <person name="Zhao L."/>
            <person name="Xing Q."/>
            <person name="Dou J."/>
            <person name="Li Y."/>
            <person name="Mao J."/>
            <person name="Guo H."/>
            <person name="Dou H."/>
            <person name="Li T."/>
            <person name="Mu C."/>
            <person name="Jiang W."/>
            <person name="Fu Q."/>
            <person name="Fu X."/>
            <person name="Miao Y."/>
            <person name="Liu J."/>
            <person name="Yu Q."/>
            <person name="Li R."/>
            <person name="Liao H."/>
            <person name="Li X."/>
            <person name="Kong Y."/>
            <person name="Jiang Z."/>
            <person name="Chourrout D."/>
            <person name="Li R."/>
            <person name="Bao Z."/>
        </authorList>
    </citation>
    <scope>NUCLEOTIDE SEQUENCE [LARGE SCALE GENOMIC DNA]</scope>
    <source>
        <strain evidence="2 3">PY_sf001</strain>
    </source>
</reference>
<evidence type="ECO:0000256" key="1">
    <source>
        <dbReference type="SAM" id="MobiDB-lite"/>
    </source>
</evidence>
<dbReference type="AlphaFoldDB" id="A0A210R6U5"/>
<comment type="caution">
    <text evidence="2">The sequence shown here is derived from an EMBL/GenBank/DDBJ whole genome shotgun (WGS) entry which is preliminary data.</text>
</comment>
<protein>
    <submittedName>
        <fullName evidence="2">Uncharacterized protein</fullName>
    </submittedName>
</protein>
<gene>
    <name evidence="2" type="ORF">KP79_PYT20141</name>
</gene>
<dbReference type="Proteomes" id="UP000242188">
    <property type="component" value="Unassembled WGS sequence"/>
</dbReference>